<dbReference type="EMBL" id="CP002193">
    <property type="protein sequence ID" value="AFD27661.1"/>
    <property type="molecule type" value="Genomic_DNA"/>
</dbReference>
<protein>
    <submittedName>
        <fullName evidence="1">Uncharacterized protein</fullName>
    </submittedName>
</protein>
<organism evidence="1 2">
    <name type="scientific">Deinococcus gobiensis (strain DSM 21396 / JCM 16679 / CGMCC 1.7299 / I-0)</name>
    <dbReference type="NCBI Taxonomy" id="745776"/>
    <lineage>
        <taxon>Bacteria</taxon>
        <taxon>Thermotogati</taxon>
        <taxon>Deinococcota</taxon>
        <taxon>Deinococci</taxon>
        <taxon>Deinococcales</taxon>
        <taxon>Deinococcaceae</taxon>
        <taxon>Deinococcus</taxon>
    </lineage>
</organism>
<reference evidence="1 2" key="1">
    <citation type="journal article" date="2012" name="PLoS ONE">
        <title>Genome sequence and transcriptome analysis of the radioresistant bacterium Deinococcus gobiensis: insights into the extreme environmental adaptations.</title>
        <authorList>
            <person name="Yuan M."/>
            <person name="Chen M."/>
            <person name="Zhang W."/>
            <person name="Lu W."/>
            <person name="Wang J."/>
            <person name="Yang M."/>
            <person name="Zhao P."/>
            <person name="Tang R."/>
            <person name="Li X."/>
            <person name="Hao Y."/>
            <person name="Zhou Z."/>
            <person name="Zhan Y."/>
            <person name="Yu H."/>
            <person name="Teng C."/>
            <person name="Yan Y."/>
            <person name="Ping S."/>
            <person name="Wang Y."/>
            <person name="Lin M."/>
        </authorList>
    </citation>
    <scope>NUCLEOTIDE SEQUENCE [LARGE SCALE GENOMIC DNA]</scope>
    <source>
        <strain evidence="2">DSM 21396 / JCM 16679 / CGMCC 1.7299 / I-0</strain>
        <plasmid evidence="1">P2</plasmid>
    </source>
</reference>
<keyword evidence="1" id="KW-0614">Plasmid</keyword>
<accession>H8H2B4</accession>
<proteinExistence type="predicted"/>
<gene>
    <name evidence="1" type="ordered locus">DGo_PB0392</name>
</gene>
<keyword evidence="2" id="KW-1185">Reference proteome</keyword>
<dbReference type="HOGENOM" id="CLU_1218177_0_0_0"/>
<geneLocation type="plasmid" evidence="1 2">
    <name>P2</name>
</geneLocation>
<dbReference type="Proteomes" id="UP000007575">
    <property type="component" value="Plasmid P2"/>
</dbReference>
<evidence type="ECO:0000313" key="2">
    <source>
        <dbReference type="Proteomes" id="UP000007575"/>
    </source>
</evidence>
<evidence type="ECO:0000313" key="1">
    <source>
        <dbReference type="EMBL" id="AFD27661.1"/>
    </source>
</evidence>
<dbReference type="AlphaFoldDB" id="H8H2B4"/>
<dbReference type="KEGG" id="dgo:DGo_PB0392"/>
<sequence length="227" mass="24594">MNGIRASGGERLCGGGRHAGEMYLESGQCQGGRPIEDFLVDLPLTIDPVEWNISPIGISTFVDEHGITNVLDWVGEAHYPEVADFIEEARRLGVSRRVSHTGPIEHLSAQSRLFLLHPRAAVLNAAALPTPPAFRCPCRQGHTAQQGCLSLAWHASENAGPGRRQLARGETYAVRPPLAGKPEYGLAVFMTVPITALTVITHPEPDIQNARETRARQSGLPVFVADQ</sequence>
<dbReference type="OrthoDB" id="61249at2"/>
<dbReference type="PATRIC" id="fig|745776.4.peg.3706"/>
<name>H8H2B4_DEIGI</name>